<sequence length="83" mass="8235">MGVALLPLEGLVVDGQGPLGVAGPGVAKTTPGEIPRWLRPPPEGSKGGAPPQRATMRSSVVAMPPPGHAVGGRPPIGVVGHHT</sequence>
<dbReference type="AlphaFoldDB" id="A0A5N6QGU3"/>
<proteinExistence type="predicted"/>
<dbReference type="EMBL" id="CM017321">
    <property type="protein sequence ID" value="KAE7998355.1"/>
    <property type="molecule type" value="Genomic_DNA"/>
</dbReference>
<evidence type="ECO:0000313" key="3">
    <source>
        <dbReference type="Proteomes" id="UP000327013"/>
    </source>
</evidence>
<evidence type="ECO:0000313" key="2">
    <source>
        <dbReference type="EMBL" id="KAE7998355.1"/>
    </source>
</evidence>
<evidence type="ECO:0000256" key="1">
    <source>
        <dbReference type="SAM" id="MobiDB-lite"/>
    </source>
</evidence>
<feature type="region of interest" description="Disordered" evidence="1">
    <location>
        <begin position="16"/>
        <end position="83"/>
    </location>
</feature>
<name>A0A5N6QGU3_9ROSI</name>
<accession>A0A5N6QGU3</accession>
<gene>
    <name evidence="2" type="ORF">FH972_002908</name>
</gene>
<keyword evidence="3" id="KW-1185">Reference proteome</keyword>
<reference evidence="2 3" key="1">
    <citation type="submission" date="2019-06" db="EMBL/GenBank/DDBJ databases">
        <title>A chromosomal-level reference genome of Carpinus fangiana (Coryloideae, Betulaceae).</title>
        <authorList>
            <person name="Yang X."/>
            <person name="Wang Z."/>
            <person name="Zhang L."/>
            <person name="Hao G."/>
            <person name="Liu J."/>
            <person name="Yang Y."/>
        </authorList>
    </citation>
    <scope>NUCLEOTIDE SEQUENCE [LARGE SCALE GENOMIC DNA]</scope>
    <source>
        <strain evidence="2">Cfa_2016G</strain>
        <tissue evidence="2">Leaf</tissue>
    </source>
</reference>
<dbReference type="Proteomes" id="UP000327013">
    <property type="component" value="Chromosome 1"/>
</dbReference>
<protein>
    <submittedName>
        <fullName evidence="2">Uncharacterized protein</fullName>
    </submittedName>
</protein>
<organism evidence="2 3">
    <name type="scientific">Carpinus fangiana</name>
    <dbReference type="NCBI Taxonomy" id="176857"/>
    <lineage>
        <taxon>Eukaryota</taxon>
        <taxon>Viridiplantae</taxon>
        <taxon>Streptophyta</taxon>
        <taxon>Embryophyta</taxon>
        <taxon>Tracheophyta</taxon>
        <taxon>Spermatophyta</taxon>
        <taxon>Magnoliopsida</taxon>
        <taxon>eudicotyledons</taxon>
        <taxon>Gunneridae</taxon>
        <taxon>Pentapetalae</taxon>
        <taxon>rosids</taxon>
        <taxon>fabids</taxon>
        <taxon>Fagales</taxon>
        <taxon>Betulaceae</taxon>
        <taxon>Carpinus</taxon>
    </lineage>
</organism>